<dbReference type="EMBL" id="CAJNOK010040924">
    <property type="protein sequence ID" value="CAF1554400.1"/>
    <property type="molecule type" value="Genomic_DNA"/>
</dbReference>
<organism evidence="1 3">
    <name type="scientific">Didymodactylos carnosus</name>
    <dbReference type="NCBI Taxonomy" id="1234261"/>
    <lineage>
        <taxon>Eukaryota</taxon>
        <taxon>Metazoa</taxon>
        <taxon>Spiralia</taxon>
        <taxon>Gnathifera</taxon>
        <taxon>Rotifera</taxon>
        <taxon>Eurotatoria</taxon>
        <taxon>Bdelloidea</taxon>
        <taxon>Philodinida</taxon>
        <taxon>Philodinidae</taxon>
        <taxon>Didymodactylos</taxon>
    </lineage>
</organism>
<dbReference type="Proteomes" id="UP000682733">
    <property type="component" value="Unassembled WGS sequence"/>
</dbReference>
<dbReference type="AlphaFoldDB" id="A0A8S2FT30"/>
<gene>
    <name evidence="1" type="ORF">OVA965_LOCUS39472</name>
    <name evidence="2" type="ORF">TMI583_LOCUS40779</name>
</gene>
<name>A0A8S2FT30_9BILA</name>
<evidence type="ECO:0000313" key="3">
    <source>
        <dbReference type="Proteomes" id="UP000677228"/>
    </source>
</evidence>
<proteinExistence type="predicted"/>
<comment type="caution">
    <text evidence="1">The sequence shown here is derived from an EMBL/GenBank/DDBJ whole genome shotgun (WGS) entry which is preliminary data.</text>
</comment>
<accession>A0A8S2FT30</accession>
<reference evidence="1" key="1">
    <citation type="submission" date="2021-02" db="EMBL/GenBank/DDBJ databases">
        <authorList>
            <person name="Nowell W R."/>
        </authorList>
    </citation>
    <scope>NUCLEOTIDE SEQUENCE</scope>
</reference>
<evidence type="ECO:0000313" key="1">
    <source>
        <dbReference type="EMBL" id="CAF1554400.1"/>
    </source>
</evidence>
<dbReference type="Proteomes" id="UP000677228">
    <property type="component" value="Unassembled WGS sequence"/>
</dbReference>
<sequence length="73" mass="8539">MAHPLSVVIMENIHLSPIFDFSLTINQLKITVKYYSDLIYLLLNRNNITDLNVKCLQLDVIKDSFLMWKTNVL</sequence>
<dbReference type="EMBL" id="CAJOBA010063434">
    <property type="protein sequence ID" value="CAF4345079.1"/>
    <property type="molecule type" value="Genomic_DNA"/>
</dbReference>
<protein>
    <submittedName>
        <fullName evidence="1">Uncharacterized protein</fullName>
    </submittedName>
</protein>
<evidence type="ECO:0000313" key="2">
    <source>
        <dbReference type="EMBL" id="CAF4345079.1"/>
    </source>
</evidence>